<dbReference type="Proteomes" id="UP001198163">
    <property type="component" value="Unassembled WGS sequence"/>
</dbReference>
<dbReference type="AlphaFoldDB" id="A0AAE3EIM7"/>
<keyword evidence="2" id="KW-1185">Reference proteome</keyword>
<evidence type="ECO:0000313" key="2">
    <source>
        <dbReference type="Proteomes" id="UP001198163"/>
    </source>
</evidence>
<sequence>MCARDFIKPWFDASEELGDFIGIRFGRIPPESTEPEWMFKSHAEYDGIGGLADILRSKGAGIETLPENTHPAMPSWKPFFAMAHEYLLPRQRVRIAESRRSAGKAHPQKAPQAAAWHVFSREETARIQKTSKKRDITVNSFLFAHLNAAVFPDIPGEHDSIPWMIPVNLRGKTARPKDTDNHASFVRAEISRSDDMQAVHRKIYAELEKGAHWGNWKAYSATRMLPQAARKTLIRGDRITSKWLFGAFSNLGEWNSGGELSVSETDGDWLFAPPAVSFFKAAAGCITWNGKLSLCMNLHPEISTDPLFARSWIDRWVESIEKNWH</sequence>
<protein>
    <submittedName>
        <fullName evidence="1">Uncharacterized protein</fullName>
    </submittedName>
</protein>
<proteinExistence type="predicted"/>
<dbReference type="Gene3D" id="3.30.559.30">
    <property type="entry name" value="Nonribosomal peptide synthetase, condensation domain"/>
    <property type="match status" value="1"/>
</dbReference>
<name>A0AAE3EIM7_9SPIR</name>
<comment type="caution">
    <text evidence="1">The sequence shown here is derived from an EMBL/GenBank/DDBJ whole genome shotgun (WGS) entry which is preliminary data.</text>
</comment>
<organism evidence="1 2">
    <name type="scientific">Teretinema zuelzerae</name>
    <dbReference type="NCBI Taxonomy" id="156"/>
    <lineage>
        <taxon>Bacteria</taxon>
        <taxon>Pseudomonadati</taxon>
        <taxon>Spirochaetota</taxon>
        <taxon>Spirochaetia</taxon>
        <taxon>Spirochaetales</taxon>
        <taxon>Treponemataceae</taxon>
        <taxon>Teretinema</taxon>
    </lineage>
</organism>
<gene>
    <name evidence="1" type="ORF">K7J14_11820</name>
</gene>
<evidence type="ECO:0000313" key="1">
    <source>
        <dbReference type="EMBL" id="MCD1655382.1"/>
    </source>
</evidence>
<accession>A0AAE3EIM7</accession>
<dbReference type="RefSeq" id="WP_230756461.1">
    <property type="nucleotide sequence ID" value="NZ_JAINWA010000003.1"/>
</dbReference>
<reference evidence="1" key="1">
    <citation type="submission" date="2021-08" db="EMBL/GenBank/DDBJ databases">
        <title>Comparative analyses of Brucepasteria parasyntrophica and Teretinema zuelzerae.</title>
        <authorList>
            <person name="Song Y."/>
            <person name="Brune A."/>
        </authorList>
    </citation>
    <scope>NUCLEOTIDE SEQUENCE</scope>
    <source>
        <strain evidence="1">DSM 1903</strain>
    </source>
</reference>
<dbReference type="SUPFAM" id="SSF52777">
    <property type="entry name" value="CoA-dependent acyltransferases"/>
    <property type="match status" value="1"/>
</dbReference>
<dbReference type="EMBL" id="JAINWA010000003">
    <property type="protein sequence ID" value="MCD1655382.1"/>
    <property type="molecule type" value="Genomic_DNA"/>
</dbReference>